<feature type="region of interest" description="Disordered" evidence="1">
    <location>
        <begin position="366"/>
        <end position="400"/>
    </location>
</feature>
<feature type="transmembrane region" description="Helical" evidence="2">
    <location>
        <begin position="316"/>
        <end position="340"/>
    </location>
</feature>
<evidence type="ECO:0000256" key="2">
    <source>
        <dbReference type="SAM" id="Phobius"/>
    </source>
</evidence>
<dbReference type="OrthoDB" id="10005246at2759"/>
<proteinExistence type="predicted"/>
<evidence type="ECO:0000313" key="3">
    <source>
        <dbReference type="EMBL" id="CAF1248797.1"/>
    </source>
</evidence>
<keyword evidence="2" id="KW-0472">Membrane</keyword>
<evidence type="ECO:0008006" key="5">
    <source>
        <dbReference type="Google" id="ProtNLM"/>
    </source>
</evidence>
<protein>
    <recommendedName>
        <fullName evidence="5">CUB domain-containing protein</fullName>
    </recommendedName>
</protein>
<evidence type="ECO:0000313" key="4">
    <source>
        <dbReference type="Proteomes" id="UP000663852"/>
    </source>
</evidence>
<dbReference type="Proteomes" id="UP000663852">
    <property type="component" value="Unassembled WGS sequence"/>
</dbReference>
<comment type="caution">
    <text evidence="3">The sequence shown here is derived from an EMBL/GenBank/DDBJ whole genome shotgun (WGS) entry which is preliminary data.</text>
</comment>
<name>A0A814ZVN5_ADIRI</name>
<dbReference type="EMBL" id="CAJNOJ010000178">
    <property type="protein sequence ID" value="CAF1248797.1"/>
    <property type="molecule type" value="Genomic_DNA"/>
</dbReference>
<gene>
    <name evidence="3" type="ORF">EDS130_LOCUS27857</name>
</gene>
<dbReference type="InterPro" id="IPR035914">
    <property type="entry name" value="Sperma_CUB_dom_sf"/>
</dbReference>
<dbReference type="AlphaFoldDB" id="A0A814ZVN5"/>
<sequence>MIRFQLVVIFLTIPTGLFDLFNRISFGAHARFFEYELPNRTITICPSYSLIALECPQIPSLLDQHSWRPATPKYLISIDYIRSFPLRLGFDSRSCQPDLAHACNNYDLRYINTLCNGKPQCSDISAYQIRERSLCAFKAVTEIGFHCVPTWNLPEIQTKYDICQNTSLTSDYGFIYSRNYPLKTTRMSCFTTIYARPNHKIVLYFVDGELNHDQLRIESVTANGMSILNVSLNGNLSTQRLAASIYQMKITFLPSQIYSYHPTYYLLYFYMIPICSITEPCLPSPPSILTTQPIYPIRPTSRTRIQSVGWTKIPNIWIVIPVILAYILLLLLIIVLALLLQRRRKQQKPPIPSRYLNASGTSSRAHLVTPLPPAPPNPGINYDTRSSRRRQTSVSQSVHQPFPASSFIQSSDHYYRSSRSDFDLHQNNPNGIDYRFHTSIPSRTRPRTLNDTYRGYDTVDRESYNLDRTNYRRSIPKSFSDCDLCKRRVIDEEYLNKYDDNWRLENSSERPNEPRTYRDKIKERVRERLTIRQLPDNDTLPPSSTTVEYSTVLPRHQRIASESNQSVRHLPFEYIPNEKSTSERLTTTNNPHLTETGSTIYTTKFYDQDNLERRFEDSREIQEMSMRVNEQQNYNQYPYHHQQQRYFNENTSEI</sequence>
<organism evidence="3 4">
    <name type="scientific">Adineta ricciae</name>
    <name type="common">Rotifer</name>
    <dbReference type="NCBI Taxonomy" id="249248"/>
    <lineage>
        <taxon>Eukaryota</taxon>
        <taxon>Metazoa</taxon>
        <taxon>Spiralia</taxon>
        <taxon>Gnathifera</taxon>
        <taxon>Rotifera</taxon>
        <taxon>Eurotatoria</taxon>
        <taxon>Bdelloidea</taxon>
        <taxon>Adinetida</taxon>
        <taxon>Adinetidae</taxon>
        <taxon>Adineta</taxon>
    </lineage>
</organism>
<reference evidence="3" key="1">
    <citation type="submission" date="2021-02" db="EMBL/GenBank/DDBJ databases">
        <authorList>
            <person name="Nowell W R."/>
        </authorList>
    </citation>
    <scope>NUCLEOTIDE SEQUENCE</scope>
</reference>
<keyword evidence="2" id="KW-0812">Transmembrane</keyword>
<accession>A0A814ZVN5</accession>
<keyword evidence="2" id="KW-1133">Transmembrane helix</keyword>
<dbReference type="SUPFAM" id="SSF49854">
    <property type="entry name" value="Spermadhesin, CUB domain"/>
    <property type="match status" value="1"/>
</dbReference>
<evidence type="ECO:0000256" key="1">
    <source>
        <dbReference type="SAM" id="MobiDB-lite"/>
    </source>
</evidence>